<dbReference type="PROSITE" id="PS50995">
    <property type="entry name" value="HTH_MARR_2"/>
    <property type="match status" value="1"/>
</dbReference>
<accession>A0A5B8YI86</accession>
<evidence type="ECO:0000256" key="1">
    <source>
        <dbReference type="ARBA" id="ARBA00023015"/>
    </source>
</evidence>
<dbReference type="InterPro" id="IPR036390">
    <property type="entry name" value="WH_DNA-bd_sf"/>
</dbReference>
<dbReference type="AlphaFoldDB" id="A0A5B8YI86"/>
<sequence length="150" mass="17229">MKVEEILKTKNPLPVEKKLAINLVLSTNRATSLMAESLKPFDISIPQFNVLRILRGQQGKPANLSTIQDRMVNQMSNTSRLIDKLLEKELVERTICEENRRKIEVFITATGMELLKKIDPVIADSEHRISQNLTKMEIEKLNHLLEKLRA</sequence>
<dbReference type="RefSeq" id="WP_146830002.1">
    <property type="nucleotide sequence ID" value="NZ_CP042476.1"/>
</dbReference>
<keyword evidence="3" id="KW-0804">Transcription</keyword>
<dbReference type="KEGG" id="anp:FK178_00580"/>
<dbReference type="PANTHER" id="PTHR42756">
    <property type="entry name" value="TRANSCRIPTIONAL REGULATOR, MARR"/>
    <property type="match status" value="1"/>
</dbReference>
<dbReference type="GO" id="GO:0003700">
    <property type="term" value="F:DNA-binding transcription factor activity"/>
    <property type="evidence" value="ECO:0007669"/>
    <property type="project" value="InterPro"/>
</dbReference>
<dbReference type="Proteomes" id="UP000321954">
    <property type="component" value="Chromosome"/>
</dbReference>
<keyword evidence="1" id="KW-0805">Transcription regulation</keyword>
<evidence type="ECO:0000313" key="5">
    <source>
        <dbReference type="EMBL" id="QED36313.1"/>
    </source>
</evidence>
<gene>
    <name evidence="5" type="ORF">FK178_00580</name>
</gene>
<dbReference type="Gene3D" id="1.10.10.10">
    <property type="entry name" value="Winged helix-like DNA-binding domain superfamily/Winged helix DNA-binding domain"/>
    <property type="match status" value="1"/>
</dbReference>
<dbReference type="OrthoDB" id="763883at2"/>
<dbReference type="PRINTS" id="PR00598">
    <property type="entry name" value="HTHMARR"/>
</dbReference>
<protein>
    <submittedName>
        <fullName evidence="5">MarR family transcriptional regulator</fullName>
    </submittedName>
</protein>
<keyword evidence="2" id="KW-0238">DNA-binding</keyword>
<dbReference type="Pfam" id="PF01047">
    <property type="entry name" value="MarR"/>
    <property type="match status" value="1"/>
</dbReference>
<dbReference type="GO" id="GO:0003677">
    <property type="term" value="F:DNA binding"/>
    <property type="evidence" value="ECO:0007669"/>
    <property type="project" value="UniProtKB-KW"/>
</dbReference>
<dbReference type="PANTHER" id="PTHR42756:SF1">
    <property type="entry name" value="TRANSCRIPTIONAL REPRESSOR OF EMRAB OPERON"/>
    <property type="match status" value="1"/>
</dbReference>
<reference evidence="5 6" key="1">
    <citation type="submission" date="2019-08" db="EMBL/GenBank/DDBJ databases">
        <title>Antarcticibacterium arcticum sp. nov., a bacterium isolated from marine sediment of the Canadian Beaufort Sea.</title>
        <authorList>
            <person name="Lee Y.M."/>
            <person name="Baek K."/>
            <person name="Lee D.-H."/>
            <person name="Shin S.C."/>
            <person name="Jin Y.K."/>
            <person name="Park Y."/>
        </authorList>
    </citation>
    <scope>NUCLEOTIDE SEQUENCE [LARGE SCALE GENOMIC DNA]</scope>
    <source>
        <strain evidence="5 6">PAMC 28998</strain>
    </source>
</reference>
<dbReference type="EMBL" id="CP042476">
    <property type="protein sequence ID" value="QED36313.1"/>
    <property type="molecule type" value="Genomic_DNA"/>
</dbReference>
<evidence type="ECO:0000256" key="3">
    <source>
        <dbReference type="ARBA" id="ARBA00023163"/>
    </source>
</evidence>
<dbReference type="InterPro" id="IPR000835">
    <property type="entry name" value="HTH_MarR-typ"/>
</dbReference>
<evidence type="ECO:0000256" key="2">
    <source>
        <dbReference type="ARBA" id="ARBA00023125"/>
    </source>
</evidence>
<proteinExistence type="predicted"/>
<evidence type="ECO:0000313" key="6">
    <source>
        <dbReference type="Proteomes" id="UP000321954"/>
    </source>
</evidence>
<dbReference type="SMART" id="SM00347">
    <property type="entry name" value="HTH_MARR"/>
    <property type="match status" value="1"/>
</dbReference>
<dbReference type="SUPFAM" id="SSF46785">
    <property type="entry name" value="Winged helix' DNA-binding domain"/>
    <property type="match status" value="1"/>
</dbReference>
<name>A0A5B8YI86_9FLAO</name>
<dbReference type="InterPro" id="IPR036388">
    <property type="entry name" value="WH-like_DNA-bd_sf"/>
</dbReference>
<feature type="domain" description="HTH marR-type" evidence="4">
    <location>
        <begin position="16"/>
        <end position="150"/>
    </location>
</feature>
<keyword evidence="6" id="KW-1185">Reference proteome</keyword>
<organism evidence="5 6">
    <name type="scientific">Antarcticibacterium arcticum</name>
    <dbReference type="NCBI Taxonomy" id="2585771"/>
    <lineage>
        <taxon>Bacteria</taxon>
        <taxon>Pseudomonadati</taxon>
        <taxon>Bacteroidota</taxon>
        <taxon>Flavobacteriia</taxon>
        <taxon>Flavobacteriales</taxon>
        <taxon>Flavobacteriaceae</taxon>
        <taxon>Antarcticibacterium</taxon>
    </lineage>
</organism>
<evidence type="ECO:0000259" key="4">
    <source>
        <dbReference type="PROSITE" id="PS50995"/>
    </source>
</evidence>